<protein>
    <submittedName>
        <fullName evidence="1">Transposase</fullName>
    </submittedName>
</protein>
<dbReference type="SUPFAM" id="SSF48295">
    <property type="entry name" value="TrpR-like"/>
    <property type="match status" value="1"/>
</dbReference>
<keyword evidence="2" id="KW-1185">Reference proteome</keyword>
<dbReference type="Proteomes" id="UP000192656">
    <property type="component" value="Unassembled WGS sequence"/>
</dbReference>
<gene>
    <name evidence="1" type="ORF">SAMN06297251_111145</name>
</gene>
<evidence type="ECO:0000313" key="1">
    <source>
        <dbReference type="EMBL" id="SMC89135.1"/>
    </source>
</evidence>
<proteinExistence type="predicted"/>
<name>A0A1W2CV90_9HYPH</name>
<dbReference type="AlphaFoldDB" id="A0A1W2CV90"/>
<dbReference type="GO" id="GO:0043565">
    <property type="term" value="F:sequence-specific DNA binding"/>
    <property type="evidence" value="ECO:0007669"/>
    <property type="project" value="InterPro"/>
</dbReference>
<evidence type="ECO:0000313" key="2">
    <source>
        <dbReference type="Proteomes" id="UP000192656"/>
    </source>
</evidence>
<organism evidence="1 2">
    <name type="scientific">Fulvimarina manganoxydans</name>
    <dbReference type="NCBI Taxonomy" id="937218"/>
    <lineage>
        <taxon>Bacteria</taxon>
        <taxon>Pseudomonadati</taxon>
        <taxon>Pseudomonadota</taxon>
        <taxon>Alphaproteobacteria</taxon>
        <taxon>Hyphomicrobiales</taxon>
        <taxon>Aurantimonadaceae</taxon>
        <taxon>Fulvimarina</taxon>
    </lineage>
</organism>
<reference evidence="1 2" key="1">
    <citation type="submission" date="2017-04" db="EMBL/GenBank/DDBJ databases">
        <authorList>
            <person name="Afonso C.L."/>
            <person name="Miller P.J."/>
            <person name="Scott M.A."/>
            <person name="Spackman E."/>
            <person name="Goraichik I."/>
            <person name="Dimitrov K.M."/>
            <person name="Suarez D.L."/>
            <person name="Swayne D.E."/>
        </authorList>
    </citation>
    <scope>NUCLEOTIDE SEQUENCE [LARGE SCALE GENOMIC DNA]</scope>
    <source>
        <strain evidence="1 2">CGMCC 1.10972</strain>
    </source>
</reference>
<dbReference type="InterPro" id="IPR010921">
    <property type="entry name" value="Trp_repressor/repl_initiator"/>
</dbReference>
<dbReference type="STRING" id="937218.SAMN06297251_111145"/>
<accession>A0A1W2CV90</accession>
<dbReference type="EMBL" id="FWXR01000011">
    <property type="protein sequence ID" value="SMC89135.1"/>
    <property type="molecule type" value="Genomic_DNA"/>
</dbReference>
<sequence length="94" mass="10439">MTKRPRRNHSPAFKAKEALPAVRGEKTLAELSQKYDVHQKQIGQWRAQLLEKAVDVFGPASPDAAPTVDVKTLHTKIGELTLANECLDFERSSA</sequence>